<proteinExistence type="predicted"/>
<reference evidence="1 2" key="1">
    <citation type="submission" date="2016-10" db="EMBL/GenBank/DDBJ databases">
        <authorList>
            <person name="de Groot N.N."/>
        </authorList>
    </citation>
    <scope>NUCLEOTIDE SEQUENCE [LARGE SCALE GENOMIC DNA]</scope>
    <source>
        <strain evidence="1 2">DSM 43067</strain>
    </source>
</reference>
<organism evidence="1 2">
    <name type="scientific">Actinomadura madurae</name>
    <dbReference type="NCBI Taxonomy" id="1993"/>
    <lineage>
        <taxon>Bacteria</taxon>
        <taxon>Bacillati</taxon>
        <taxon>Actinomycetota</taxon>
        <taxon>Actinomycetes</taxon>
        <taxon>Streptosporangiales</taxon>
        <taxon>Thermomonosporaceae</taxon>
        <taxon>Actinomadura</taxon>
    </lineage>
</organism>
<keyword evidence="2" id="KW-1185">Reference proteome</keyword>
<name>A0A1I5XE89_9ACTN</name>
<sequence>MLSQEFMRVVIEDRVRELRAQAKNTRRARIAKALKR</sequence>
<dbReference type="Proteomes" id="UP000183413">
    <property type="component" value="Unassembled WGS sequence"/>
</dbReference>
<dbReference type="STRING" id="1993.SAMN04489713_12692"/>
<dbReference type="AlphaFoldDB" id="A0A1I5XE89"/>
<evidence type="ECO:0000313" key="2">
    <source>
        <dbReference type="Proteomes" id="UP000183413"/>
    </source>
</evidence>
<protein>
    <submittedName>
        <fullName evidence="1">Uncharacterized protein</fullName>
    </submittedName>
</protein>
<dbReference type="EMBL" id="FOVH01000026">
    <property type="protein sequence ID" value="SFQ30126.1"/>
    <property type="molecule type" value="Genomic_DNA"/>
</dbReference>
<accession>A0A1I5XE89</accession>
<dbReference type="InParanoid" id="A0A1I5XE89"/>
<gene>
    <name evidence="1" type="ORF">SAMN04489713_12692</name>
</gene>
<evidence type="ECO:0000313" key="1">
    <source>
        <dbReference type="EMBL" id="SFQ30126.1"/>
    </source>
</evidence>